<reference evidence="1" key="1">
    <citation type="journal article" date="2023" name="G3 (Bethesda)">
        <title>Whole genome assembly and annotation of the endangered Caribbean coral Acropora cervicornis.</title>
        <authorList>
            <person name="Selwyn J.D."/>
            <person name="Vollmer S.V."/>
        </authorList>
    </citation>
    <scope>NUCLEOTIDE SEQUENCE</scope>
    <source>
        <strain evidence="1">K2</strain>
    </source>
</reference>
<comment type="caution">
    <text evidence="1">The sequence shown here is derived from an EMBL/GenBank/DDBJ whole genome shotgun (WGS) entry which is preliminary data.</text>
</comment>
<keyword evidence="2" id="KW-1185">Reference proteome</keyword>
<gene>
    <name evidence="1" type="ORF">P5673_032868</name>
</gene>
<organism evidence="1 2">
    <name type="scientific">Acropora cervicornis</name>
    <name type="common">Staghorn coral</name>
    <dbReference type="NCBI Taxonomy" id="6130"/>
    <lineage>
        <taxon>Eukaryota</taxon>
        <taxon>Metazoa</taxon>
        <taxon>Cnidaria</taxon>
        <taxon>Anthozoa</taxon>
        <taxon>Hexacorallia</taxon>
        <taxon>Scleractinia</taxon>
        <taxon>Astrocoeniina</taxon>
        <taxon>Acroporidae</taxon>
        <taxon>Acropora</taxon>
    </lineage>
</organism>
<dbReference type="AlphaFoldDB" id="A0AAD9PQL4"/>
<name>A0AAD9PQL4_ACRCE</name>
<sequence length="64" mass="7202">MSRSANFMIISFCLLQIGEKKKSCLQEGITIVNSPETYDTLKHSFSSAIIEINFVLEEGFIDVD</sequence>
<accession>A0AAD9PQL4</accession>
<dbReference type="Proteomes" id="UP001249851">
    <property type="component" value="Unassembled WGS sequence"/>
</dbReference>
<reference evidence="1" key="2">
    <citation type="journal article" date="2023" name="Science">
        <title>Genomic signatures of disease resistance in endangered staghorn corals.</title>
        <authorList>
            <person name="Vollmer S.V."/>
            <person name="Selwyn J.D."/>
            <person name="Despard B.A."/>
            <person name="Roesel C.L."/>
        </authorList>
    </citation>
    <scope>NUCLEOTIDE SEQUENCE</scope>
    <source>
        <strain evidence="1">K2</strain>
    </source>
</reference>
<dbReference type="EMBL" id="JARQWQ010000197">
    <property type="protein sequence ID" value="KAK2547259.1"/>
    <property type="molecule type" value="Genomic_DNA"/>
</dbReference>
<proteinExistence type="predicted"/>
<protein>
    <submittedName>
        <fullName evidence="1">Uncharacterized protein</fullName>
    </submittedName>
</protein>
<evidence type="ECO:0000313" key="1">
    <source>
        <dbReference type="EMBL" id="KAK2547259.1"/>
    </source>
</evidence>
<evidence type="ECO:0000313" key="2">
    <source>
        <dbReference type="Proteomes" id="UP001249851"/>
    </source>
</evidence>